<reference evidence="1" key="1">
    <citation type="submission" date="2019-08" db="EMBL/GenBank/DDBJ databases">
        <title>The genome of the North American firefly Photinus pyralis.</title>
        <authorList>
            <consortium name="Photinus pyralis genome working group"/>
            <person name="Fallon T.R."/>
            <person name="Sander Lower S.E."/>
            <person name="Weng J.-K."/>
        </authorList>
    </citation>
    <scope>NUCLEOTIDE SEQUENCE</scope>
    <source>
        <strain evidence="1">TRF0915ILg1</strain>
        <tissue evidence="1">Whole body</tissue>
    </source>
</reference>
<comment type="caution">
    <text evidence="1">The sequence shown here is derived from an EMBL/GenBank/DDBJ whole genome shotgun (WGS) entry which is preliminary data.</text>
</comment>
<protein>
    <submittedName>
        <fullName evidence="1">Uncharacterized protein</fullName>
    </submittedName>
</protein>
<dbReference type="PANTHER" id="PTHR10773">
    <property type="entry name" value="DNA-DIRECTED RNA POLYMERASES I, II, AND III SUBUNIT RPABC2"/>
    <property type="match status" value="1"/>
</dbReference>
<dbReference type="PANTHER" id="PTHR10773:SF19">
    <property type="match status" value="1"/>
</dbReference>
<name>A0A8K0CI96_IGNLU</name>
<keyword evidence="2" id="KW-1185">Reference proteome</keyword>
<dbReference type="AlphaFoldDB" id="A0A8K0CI96"/>
<evidence type="ECO:0000313" key="2">
    <source>
        <dbReference type="Proteomes" id="UP000801492"/>
    </source>
</evidence>
<evidence type="ECO:0000313" key="1">
    <source>
        <dbReference type="EMBL" id="KAF2887873.1"/>
    </source>
</evidence>
<organism evidence="1 2">
    <name type="scientific">Ignelater luminosus</name>
    <name type="common">Cucubano</name>
    <name type="synonym">Pyrophorus luminosus</name>
    <dbReference type="NCBI Taxonomy" id="2038154"/>
    <lineage>
        <taxon>Eukaryota</taxon>
        <taxon>Metazoa</taxon>
        <taxon>Ecdysozoa</taxon>
        <taxon>Arthropoda</taxon>
        <taxon>Hexapoda</taxon>
        <taxon>Insecta</taxon>
        <taxon>Pterygota</taxon>
        <taxon>Neoptera</taxon>
        <taxon>Endopterygota</taxon>
        <taxon>Coleoptera</taxon>
        <taxon>Polyphaga</taxon>
        <taxon>Elateriformia</taxon>
        <taxon>Elateroidea</taxon>
        <taxon>Elateridae</taxon>
        <taxon>Agrypninae</taxon>
        <taxon>Pyrophorini</taxon>
        <taxon>Ignelater</taxon>
    </lineage>
</organism>
<proteinExistence type="predicted"/>
<dbReference type="Proteomes" id="UP000801492">
    <property type="component" value="Unassembled WGS sequence"/>
</dbReference>
<dbReference type="OrthoDB" id="434783at2759"/>
<sequence>DAYERYKKDTSEELICSRPVYVNQMKLGNIDIFQPRKDQCDLCFSYKQVNVEGNQYQEQINQKNRARQKKCKDNDSALSGEICAYTMDVQAVQLVPSLQAGIIYFKQKLACHNFTIYSLSDDKVVCYVLYEGEGGFVLYLALFAE</sequence>
<feature type="non-terminal residue" evidence="1">
    <location>
        <position position="1"/>
    </location>
</feature>
<gene>
    <name evidence="1" type="ORF">ILUMI_18300</name>
</gene>
<dbReference type="EMBL" id="VTPC01081319">
    <property type="protein sequence ID" value="KAF2887873.1"/>
    <property type="molecule type" value="Genomic_DNA"/>
</dbReference>
<accession>A0A8K0CI96</accession>